<dbReference type="Pfam" id="PF04751">
    <property type="entry name" value="DarP"/>
    <property type="match status" value="1"/>
</dbReference>
<accession>A0A4R3YHA5</accession>
<dbReference type="GO" id="GO:1902626">
    <property type="term" value="P:assembly of large subunit precursor of preribosome"/>
    <property type="evidence" value="ECO:0007669"/>
    <property type="project" value="UniProtKB-UniRule"/>
</dbReference>
<name>A0A4R3YHA5_9PAST</name>
<keyword evidence="4 5" id="KW-0694">RNA-binding</keyword>
<comment type="caution">
    <text evidence="7">The sequence shown here is derived from an EMBL/GenBank/DDBJ whole genome shotgun (WGS) entry which is preliminary data.</text>
</comment>
<dbReference type="Proteomes" id="UP000294619">
    <property type="component" value="Unassembled WGS sequence"/>
</dbReference>
<comment type="function">
    <text evidence="5">Member of a network of 50S ribosomal subunit biogenesis factors which assembles along the 30S-50S interface, preventing incorrect 23S rRNA structures from forming. Promotes peptidyl transferase center (PTC) maturation.</text>
</comment>
<comment type="similarity">
    <text evidence="5">Belongs to the DarP family.</text>
</comment>
<protein>
    <recommendedName>
        <fullName evidence="5">Dual-action ribosomal maturation protein DarP</fullName>
    </recommendedName>
    <alternativeName>
        <fullName evidence="5">Large ribosomal subunit assembly factor DarP</fullName>
    </alternativeName>
</protein>
<dbReference type="PIRSF" id="PIRSF016183">
    <property type="entry name" value="UCP016183"/>
    <property type="match status" value="1"/>
</dbReference>
<evidence type="ECO:0000313" key="7">
    <source>
        <dbReference type="EMBL" id="TCV89963.1"/>
    </source>
</evidence>
<reference evidence="7 8" key="1">
    <citation type="submission" date="2019-03" db="EMBL/GenBank/DDBJ databases">
        <title>Genomic Encyclopedia of Type Strains, Phase IV (KMG-IV): sequencing the most valuable type-strain genomes for metagenomic binning, comparative biology and taxonomic classification.</title>
        <authorList>
            <person name="Goeker M."/>
        </authorList>
    </citation>
    <scope>NUCLEOTIDE SEQUENCE [LARGE SCALE GENOMIC DNA]</scope>
    <source>
        <strain evidence="7 8">DSM 28140</strain>
    </source>
</reference>
<keyword evidence="3 5" id="KW-0699">rRNA-binding</keyword>
<evidence type="ECO:0000256" key="1">
    <source>
        <dbReference type="ARBA" id="ARBA00022490"/>
    </source>
</evidence>
<dbReference type="CDD" id="cd16331">
    <property type="entry name" value="YjgA-like"/>
    <property type="match status" value="1"/>
</dbReference>
<gene>
    <name evidence="5" type="primary">darP</name>
    <name evidence="7" type="ORF">EDC16_101275</name>
</gene>
<dbReference type="EMBL" id="SMCP01000001">
    <property type="protein sequence ID" value="TCV89963.1"/>
    <property type="molecule type" value="Genomic_DNA"/>
</dbReference>
<dbReference type="NCBIfam" id="NF003593">
    <property type="entry name" value="PRK05255.1-1"/>
    <property type="match status" value="1"/>
</dbReference>
<keyword evidence="6" id="KW-0175">Coiled coil</keyword>
<dbReference type="Gene3D" id="1.10.60.30">
    <property type="entry name" value="PSPTO4464-like domains"/>
    <property type="match status" value="2"/>
</dbReference>
<sequence>MKNKHAAQDMAFLDEHLSELDEEQEEIIWVSKSEIKRDAEALKKFGAKLVALTAANLERIPLDEKLADAITLAQRSQRGALRRQLQYIGKLLRNTDIEPLQEALDKLENKHNQQQAMFHRLEQLRDQLLETDNNNVLSQLIAQYPALDIQHLRNLIRAAQKERATQKPPKFYREIFQYLKSLETAD</sequence>
<evidence type="ECO:0000256" key="2">
    <source>
        <dbReference type="ARBA" id="ARBA00022517"/>
    </source>
</evidence>
<dbReference type="AlphaFoldDB" id="A0A4R3YHA5"/>
<dbReference type="InterPro" id="IPR023153">
    <property type="entry name" value="DarP_sf"/>
</dbReference>
<dbReference type="GO" id="GO:0019843">
    <property type="term" value="F:rRNA binding"/>
    <property type="evidence" value="ECO:0007669"/>
    <property type="project" value="UniProtKB-UniRule"/>
</dbReference>
<keyword evidence="1 5" id="KW-0963">Cytoplasm</keyword>
<keyword evidence="2 5" id="KW-0690">Ribosome biogenesis</keyword>
<feature type="coiled-coil region" evidence="6">
    <location>
        <begin position="97"/>
        <end position="124"/>
    </location>
</feature>
<dbReference type="GO" id="GO:0005829">
    <property type="term" value="C:cytosol"/>
    <property type="evidence" value="ECO:0007669"/>
    <property type="project" value="TreeGrafter"/>
</dbReference>
<dbReference type="SUPFAM" id="SSF158710">
    <property type="entry name" value="PSPTO4464-like"/>
    <property type="match status" value="1"/>
</dbReference>
<evidence type="ECO:0000256" key="6">
    <source>
        <dbReference type="SAM" id="Coils"/>
    </source>
</evidence>
<dbReference type="InterPro" id="IPR006839">
    <property type="entry name" value="DarP"/>
</dbReference>
<dbReference type="GO" id="GO:0043022">
    <property type="term" value="F:ribosome binding"/>
    <property type="evidence" value="ECO:0007669"/>
    <property type="project" value="UniProtKB-UniRule"/>
</dbReference>
<comment type="subcellular location">
    <subcellularLocation>
        <location evidence="5">Cytoplasm</location>
    </subcellularLocation>
    <text evidence="5">Associates with late stage pre-50S ribosomal subunits.</text>
</comment>
<evidence type="ECO:0000313" key="8">
    <source>
        <dbReference type="Proteomes" id="UP000294619"/>
    </source>
</evidence>
<evidence type="ECO:0000256" key="3">
    <source>
        <dbReference type="ARBA" id="ARBA00022730"/>
    </source>
</evidence>
<evidence type="ECO:0000256" key="5">
    <source>
        <dbReference type="HAMAP-Rule" id="MF_00765"/>
    </source>
</evidence>
<dbReference type="PANTHER" id="PTHR38101:SF1">
    <property type="entry name" value="UPF0307 PROTEIN YJGA"/>
    <property type="match status" value="1"/>
</dbReference>
<proteinExistence type="inferred from homology"/>
<dbReference type="PANTHER" id="PTHR38101">
    <property type="entry name" value="UPF0307 PROTEIN YJGA"/>
    <property type="match status" value="1"/>
</dbReference>
<dbReference type="HAMAP" id="MF_00765">
    <property type="entry name" value="DarP"/>
    <property type="match status" value="1"/>
</dbReference>
<organism evidence="7 8">
    <name type="scientific">Testudinibacter aquarius</name>
    <dbReference type="NCBI Taxonomy" id="1524974"/>
    <lineage>
        <taxon>Bacteria</taxon>
        <taxon>Pseudomonadati</taxon>
        <taxon>Pseudomonadota</taxon>
        <taxon>Gammaproteobacteria</taxon>
        <taxon>Pasteurellales</taxon>
        <taxon>Pasteurellaceae</taxon>
        <taxon>Testudinibacter</taxon>
    </lineage>
</organism>
<evidence type="ECO:0000256" key="4">
    <source>
        <dbReference type="ARBA" id="ARBA00022884"/>
    </source>
</evidence>